<evidence type="ECO:0000256" key="3">
    <source>
        <dbReference type="ARBA" id="ARBA00008919"/>
    </source>
</evidence>
<evidence type="ECO:0000256" key="1">
    <source>
        <dbReference type="ARBA" id="ARBA00004323"/>
    </source>
</evidence>
<dbReference type="EC" id="2.4.1.-" evidence="12"/>
<dbReference type="InterPro" id="IPR031481">
    <property type="entry name" value="Glyco_tran_10_N"/>
</dbReference>
<feature type="domain" description="Fucosyltransferase C-terminal" evidence="13">
    <location>
        <begin position="250"/>
        <end position="324"/>
    </location>
</feature>
<evidence type="ECO:0000256" key="8">
    <source>
        <dbReference type="ARBA" id="ARBA00022989"/>
    </source>
</evidence>
<evidence type="ECO:0000256" key="2">
    <source>
        <dbReference type="ARBA" id="ARBA00004922"/>
    </source>
</evidence>
<name>A0AAD9K7D0_9ANNE</name>
<evidence type="ECO:0000256" key="9">
    <source>
        <dbReference type="ARBA" id="ARBA00023034"/>
    </source>
</evidence>
<dbReference type="EMBL" id="JAODUP010000039">
    <property type="protein sequence ID" value="KAK2166398.1"/>
    <property type="molecule type" value="Genomic_DNA"/>
</dbReference>
<comment type="subcellular location">
    <subcellularLocation>
        <location evidence="1">Golgi apparatus membrane</location>
        <topology evidence="1">Single-pass type II membrane protein</topology>
    </subcellularLocation>
    <subcellularLocation>
        <location evidence="12">Golgi apparatus</location>
        <location evidence="12">Golgi stack membrane</location>
        <topology evidence="12">Single-pass type II membrane protein</topology>
    </subcellularLocation>
</comment>
<dbReference type="InterPro" id="IPR001503">
    <property type="entry name" value="Glyco_trans_10"/>
</dbReference>
<proteinExistence type="inferred from homology"/>
<comment type="similarity">
    <text evidence="3 12">Belongs to the glycosyltransferase 10 family.</text>
</comment>
<dbReference type="AlphaFoldDB" id="A0AAD9K7D0"/>
<feature type="domain" description="Fucosyltransferase C-terminal" evidence="13">
    <location>
        <begin position="196"/>
        <end position="241"/>
    </location>
</feature>
<dbReference type="Gene3D" id="3.40.50.11660">
    <property type="entry name" value="Glycosyl transferase family 10, C-terminal domain"/>
    <property type="match status" value="2"/>
</dbReference>
<keyword evidence="4 12" id="KW-0328">Glycosyltransferase</keyword>
<keyword evidence="8" id="KW-1133">Transmembrane helix</keyword>
<dbReference type="SUPFAM" id="SSF53756">
    <property type="entry name" value="UDP-Glycosyltransferase/glycogen phosphorylase"/>
    <property type="match status" value="1"/>
</dbReference>
<evidence type="ECO:0000256" key="6">
    <source>
        <dbReference type="ARBA" id="ARBA00022692"/>
    </source>
</evidence>
<dbReference type="PANTHER" id="PTHR48438:SF1">
    <property type="entry name" value="ALPHA-(1,3)-FUCOSYLTRANSFERASE C-RELATED"/>
    <property type="match status" value="1"/>
</dbReference>
<evidence type="ECO:0000313" key="15">
    <source>
        <dbReference type="EMBL" id="KAK2166398.1"/>
    </source>
</evidence>
<evidence type="ECO:0000256" key="12">
    <source>
        <dbReference type="RuleBase" id="RU003832"/>
    </source>
</evidence>
<comment type="caution">
    <text evidence="15">The sequence shown here is derived from an EMBL/GenBank/DDBJ whole genome shotgun (WGS) entry which is preliminary data.</text>
</comment>
<evidence type="ECO:0000259" key="13">
    <source>
        <dbReference type="Pfam" id="PF00852"/>
    </source>
</evidence>
<dbReference type="Pfam" id="PF00852">
    <property type="entry name" value="Glyco_transf_10"/>
    <property type="match status" value="2"/>
</dbReference>
<keyword evidence="5 12" id="KW-0808">Transferase</keyword>
<keyword evidence="10" id="KW-0472">Membrane</keyword>
<dbReference type="PANTHER" id="PTHR48438">
    <property type="entry name" value="ALPHA-(1,3)-FUCOSYLTRANSFERASE C-RELATED"/>
    <property type="match status" value="1"/>
</dbReference>
<evidence type="ECO:0000256" key="4">
    <source>
        <dbReference type="ARBA" id="ARBA00022676"/>
    </source>
</evidence>
<protein>
    <recommendedName>
        <fullName evidence="12">Fucosyltransferase</fullName>
        <ecNumber evidence="12">2.4.1.-</ecNumber>
    </recommendedName>
</protein>
<dbReference type="Pfam" id="PF17039">
    <property type="entry name" value="Glyco_tran_10_N"/>
    <property type="match status" value="1"/>
</dbReference>
<gene>
    <name evidence="15" type="ORF">LSH36_39g00087</name>
</gene>
<feature type="domain" description="Fucosyltransferase N-terminal" evidence="14">
    <location>
        <begin position="66"/>
        <end position="177"/>
    </location>
</feature>
<keyword evidence="11" id="KW-0325">Glycoprotein</keyword>
<dbReference type="GO" id="GO:0008417">
    <property type="term" value="F:fucosyltransferase activity"/>
    <property type="evidence" value="ECO:0007669"/>
    <property type="project" value="InterPro"/>
</dbReference>
<dbReference type="GO" id="GO:0000139">
    <property type="term" value="C:Golgi membrane"/>
    <property type="evidence" value="ECO:0007669"/>
    <property type="project" value="UniProtKB-SubCell"/>
</dbReference>
<evidence type="ECO:0000256" key="7">
    <source>
        <dbReference type="ARBA" id="ARBA00022968"/>
    </source>
</evidence>
<dbReference type="Proteomes" id="UP001208570">
    <property type="component" value="Unassembled WGS sequence"/>
</dbReference>
<keyword evidence="7" id="KW-0735">Signal-anchor</keyword>
<comment type="pathway">
    <text evidence="2">Protein modification; protein glycosylation.</text>
</comment>
<keyword evidence="6 12" id="KW-0812">Transmembrane</keyword>
<dbReference type="InterPro" id="IPR055270">
    <property type="entry name" value="Glyco_tran_10_C"/>
</dbReference>
<evidence type="ECO:0000313" key="16">
    <source>
        <dbReference type="Proteomes" id="UP001208570"/>
    </source>
</evidence>
<dbReference type="InterPro" id="IPR038577">
    <property type="entry name" value="GT10-like_C_sf"/>
</dbReference>
<dbReference type="GO" id="GO:0032580">
    <property type="term" value="C:Golgi cisterna membrane"/>
    <property type="evidence" value="ECO:0007669"/>
    <property type="project" value="UniProtKB-SubCell"/>
</dbReference>
<keyword evidence="16" id="KW-1185">Reference proteome</keyword>
<reference evidence="15" key="1">
    <citation type="journal article" date="2023" name="Mol. Biol. Evol.">
        <title>Third-Generation Sequencing Reveals the Adaptive Role of the Epigenome in Three Deep-Sea Polychaetes.</title>
        <authorList>
            <person name="Perez M."/>
            <person name="Aroh O."/>
            <person name="Sun Y."/>
            <person name="Lan Y."/>
            <person name="Juniper S.K."/>
            <person name="Young C.R."/>
            <person name="Angers B."/>
            <person name="Qian P.Y."/>
        </authorList>
    </citation>
    <scope>NUCLEOTIDE SEQUENCE</scope>
    <source>
        <strain evidence="15">P08H-3</strain>
    </source>
</reference>
<evidence type="ECO:0000256" key="11">
    <source>
        <dbReference type="ARBA" id="ARBA00023180"/>
    </source>
</evidence>
<evidence type="ECO:0000256" key="10">
    <source>
        <dbReference type="ARBA" id="ARBA00023136"/>
    </source>
</evidence>
<keyword evidence="9 12" id="KW-0333">Golgi apparatus</keyword>
<evidence type="ECO:0000259" key="14">
    <source>
        <dbReference type="Pfam" id="PF17039"/>
    </source>
</evidence>
<accession>A0AAD9K7D0</accession>
<organism evidence="15 16">
    <name type="scientific">Paralvinella palmiformis</name>
    <dbReference type="NCBI Taxonomy" id="53620"/>
    <lineage>
        <taxon>Eukaryota</taxon>
        <taxon>Metazoa</taxon>
        <taxon>Spiralia</taxon>
        <taxon>Lophotrochozoa</taxon>
        <taxon>Annelida</taxon>
        <taxon>Polychaeta</taxon>
        <taxon>Sedentaria</taxon>
        <taxon>Canalipalpata</taxon>
        <taxon>Terebellida</taxon>
        <taxon>Terebelliformia</taxon>
        <taxon>Alvinellidae</taxon>
        <taxon>Paralvinella</taxon>
    </lineage>
</organism>
<evidence type="ECO:0000256" key="5">
    <source>
        <dbReference type="ARBA" id="ARBA00022679"/>
    </source>
</evidence>
<sequence>MTTSYITLSTCGISRDCGVASKDKSPKGIEQNSKDFEAFPKDKSFFGNETFLGGSSTDVQANTEVITILFWNGWFKSKDYGFGLGLSSFREKCGTNRCRTVTDRNEYFEADVVVVFAAKLKYSQKSVLPPKSSPEQIYVFLNTEPPTKYHTKLSRIRPQFNITISYRADSTIQWPYGKVIPRVGDYQPMNEAEMTTRNRTAAWLVSGCTDVNIRMTYFKEMTKYIQVDVYGKCGELKCPETNSQTTEFMGGANYTKYLPPKSYIDVKDFQSPKHLAEYIIHLDNNPDEYMKYFDWKRYYTVVNDIPNSDKVFCELCELLRKKRSFLLDYKVADWWENDTCVNDVTMLHNIYHVN</sequence>